<feature type="non-terminal residue" evidence="1">
    <location>
        <position position="79"/>
    </location>
</feature>
<name>A0A4Y2LZX6_ARAVE</name>
<protein>
    <recommendedName>
        <fullName evidence="3">PiggyBac transposable element-derived protein domain-containing protein</fullName>
    </recommendedName>
</protein>
<evidence type="ECO:0000313" key="1">
    <source>
        <dbReference type="EMBL" id="GBN20059.1"/>
    </source>
</evidence>
<evidence type="ECO:0008006" key="3">
    <source>
        <dbReference type="Google" id="ProtNLM"/>
    </source>
</evidence>
<accession>A0A4Y2LZX6</accession>
<sequence>MLRKRYLTLEEAIQRLFEDDADDDEQSDIDIVVVPQEIAEASDDKEENNNILNHANDDLPYDAAGEIEVHSKNYFETSE</sequence>
<keyword evidence="2" id="KW-1185">Reference proteome</keyword>
<dbReference type="Proteomes" id="UP000499080">
    <property type="component" value="Unassembled WGS sequence"/>
</dbReference>
<comment type="caution">
    <text evidence="1">The sequence shown here is derived from an EMBL/GenBank/DDBJ whole genome shotgun (WGS) entry which is preliminary data.</text>
</comment>
<evidence type="ECO:0000313" key="2">
    <source>
        <dbReference type="Proteomes" id="UP000499080"/>
    </source>
</evidence>
<reference evidence="1 2" key="1">
    <citation type="journal article" date="2019" name="Sci. Rep.">
        <title>Orb-weaving spider Araneus ventricosus genome elucidates the spidroin gene catalogue.</title>
        <authorList>
            <person name="Kono N."/>
            <person name="Nakamura H."/>
            <person name="Ohtoshi R."/>
            <person name="Moran D.A.P."/>
            <person name="Shinohara A."/>
            <person name="Yoshida Y."/>
            <person name="Fujiwara M."/>
            <person name="Mori M."/>
            <person name="Tomita M."/>
            <person name="Arakawa K."/>
        </authorList>
    </citation>
    <scope>NUCLEOTIDE SEQUENCE [LARGE SCALE GENOMIC DNA]</scope>
</reference>
<dbReference type="EMBL" id="BGPR01006560">
    <property type="protein sequence ID" value="GBN20059.1"/>
    <property type="molecule type" value="Genomic_DNA"/>
</dbReference>
<proteinExistence type="predicted"/>
<organism evidence="1 2">
    <name type="scientific">Araneus ventricosus</name>
    <name type="common">Orbweaver spider</name>
    <name type="synonym">Epeira ventricosa</name>
    <dbReference type="NCBI Taxonomy" id="182803"/>
    <lineage>
        <taxon>Eukaryota</taxon>
        <taxon>Metazoa</taxon>
        <taxon>Ecdysozoa</taxon>
        <taxon>Arthropoda</taxon>
        <taxon>Chelicerata</taxon>
        <taxon>Arachnida</taxon>
        <taxon>Araneae</taxon>
        <taxon>Araneomorphae</taxon>
        <taxon>Entelegynae</taxon>
        <taxon>Araneoidea</taxon>
        <taxon>Araneidae</taxon>
        <taxon>Araneus</taxon>
    </lineage>
</organism>
<dbReference type="AlphaFoldDB" id="A0A4Y2LZX6"/>
<gene>
    <name evidence="1" type="ORF">AVEN_151192_1</name>
</gene>